<feature type="region of interest" description="Disordered" evidence="4">
    <location>
        <begin position="25"/>
        <end position="246"/>
    </location>
</feature>
<dbReference type="CDD" id="cd00037">
    <property type="entry name" value="CLECT"/>
    <property type="match status" value="1"/>
</dbReference>
<evidence type="ECO:0000256" key="3">
    <source>
        <dbReference type="ARBA" id="ARBA00023157"/>
    </source>
</evidence>
<dbReference type="Pfam" id="PF00059">
    <property type="entry name" value="Lectin_C"/>
    <property type="match status" value="1"/>
</dbReference>
<gene>
    <name evidence="7" type="primary">LOC118425327</name>
</gene>
<evidence type="ECO:0000313" key="6">
    <source>
        <dbReference type="Proteomes" id="UP000001554"/>
    </source>
</evidence>
<keyword evidence="6" id="KW-1185">Reference proteome</keyword>
<dbReference type="OMA" id="CEVAPNS"/>
<dbReference type="Proteomes" id="UP000001554">
    <property type="component" value="Chromosome 11"/>
</dbReference>
<accession>A0A9J7LVS9</accession>
<dbReference type="Pfam" id="PF01391">
    <property type="entry name" value="Collagen"/>
    <property type="match status" value="1"/>
</dbReference>
<dbReference type="PANTHER" id="PTHR22801:SF63">
    <property type="entry name" value="C-TYPE LECTIN DOMAIN-CONTAINING PROTEIN"/>
    <property type="match status" value="1"/>
</dbReference>
<keyword evidence="2" id="KW-0176">Collagen</keyword>
<dbReference type="Gene3D" id="3.10.100.10">
    <property type="entry name" value="Mannose-Binding Protein A, subunit A"/>
    <property type="match status" value="1"/>
</dbReference>
<sequence length="446" mass="45632">MPTGPPREGSEMRPLGSVSVIPYGVKVATGPSGPPGEKGPMGPPVPGFTAPSGEKGATGSPGEMGSFGPAGPPGEKGPMGPPGPGFAGPPGEKGAIGPAGPPGEKGPMGPSGPPGEKEAIGPAGPPGEKGPMGPPGPGFVAPPGEKGPMGPPGPGFPGPPGEKGPTGEKGAMGPPGKKGAMGPPGREMVGPPGEKGAMGPPGERGVMGCPGEKGAIGPPGRKGAIGPPGRKGATGPTGSAGPPARCPSGYNMFQQTCYKMFSTPKKFNQAASACNEDGGTLAMPQDAGTNTFLVSLQAKKVYWIGLHDQRKEGRFQWMDGSDIGKYNSWYPKQPDNVYGIEDCVLSFDGKWYDMECRNRMLFSCEVAPNSTYISDHVPFIKSQVIQIQCAKLNRNDGWELPKSYLPLIRKEAGEGGLEGGGLGDPRKSRAWSRDLVRLGYSVIKTY</sequence>
<dbReference type="InterPro" id="IPR016186">
    <property type="entry name" value="C-type_lectin-like/link_sf"/>
</dbReference>
<dbReference type="AlphaFoldDB" id="A0A9J7LVS9"/>
<reference evidence="7" key="2">
    <citation type="submission" date="2025-08" db="UniProtKB">
        <authorList>
            <consortium name="RefSeq"/>
        </authorList>
    </citation>
    <scope>IDENTIFICATION</scope>
    <source>
        <strain evidence="7">S238N-H82</strain>
        <tissue evidence="7">Testes</tissue>
    </source>
</reference>
<keyword evidence="1" id="KW-0106">Calcium</keyword>
<evidence type="ECO:0000256" key="4">
    <source>
        <dbReference type="SAM" id="MobiDB-lite"/>
    </source>
</evidence>
<name>A0A9J7LVS9_BRAFL</name>
<dbReference type="KEGG" id="bfo:118425327"/>
<dbReference type="InterPro" id="IPR001304">
    <property type="entry name" value="C-type_lectin-like"/>
</dbReference>
<organism evidence="6 7">
    <name type="scientific">Branchiostoma floridae</name>
    <name type="common">Florida lancelet</name>
    <name type="synonym">Amphioxus</name>
    <dbReference type="NCBI Taxonomy" id="7739"/>
    <lineage>
        <taxon>Eukaryota</taxon>
        <taxon>Metazoa</taxon>
        <taxon>Chordata</taxon>
        <taxon>Cephalochordata</taxon>
        <taxon>Leptocardii</taxon>
        <taxon>Amphioxiformes</taxon>
        <taxon>Branchiostomatidae</taxon>
        <taxon>Branchiostoma</taxon>
    </lineage>
</organism>
<protein>
    <submittedName>
        <fullName evidence="7">Collagen alpha-1(I) chain-like</fullName>
    </submittedName>
</protein>
<dbReference type="InterPro" id="IPR016187">
    <property type="entry name" value="CTDL_fold"/>
</dbReference>
<dbReference type="SMART" id="SM00034">
    <property type="entry name" value="CLECT"/>
    <property type="match status" value="1"/>
</dbReference>
<reference evidence="6" key="1">
    <citation type="journal article" date="2020" name="Nat. Ecol. Evol.">
        <title>Deeply conserved synteny resolves early events in vertebrate evolution.</title>
        <authorList>
            <person name="Simakov O."/>
            <person name="Marletaz F."/>
            <person name="Yue J.X."/>
            <person name="O'Connell B."/>
            <person name="Jenkins J."/>
            <person name="Brandt A."/>
            <person name="Calef R."/>
            <person name="Tung C.H."/>
            <person name="Huang T.K."/>
            <person name="Schmutz J."/>
            <person name="Satoh N."/>
            <person name="Yu J.K."/>
            <person name="Putnam N.H."/>
            <person name="Green R.E."/>
            <person name="Rokhsar D.S."/>
        </authorList>
    </citation>
    <scope>NUCLEOTIDE SEQUENCE [LARGE SCALE GENOMIC DNA]</scope>
    <source>
        <strain evidence="6">S238N-H82</strain>
    </source>
</reference>
<dbReference type="PANTHER" id="PTHR22801">
    <property type="entry name" value="LITHOSTATHINE"/>
    <property type="match status" value="1"/>
</dbReference>
<dbReference type="RefSeq" id="XP_035690028.1">
    <property type="nucleotide sequence ID" value="XM_035834135.1"/>
</dbReference>
<keyword evidence="3" id="KW-1015">Disulfide bond</keyword>
<evidence type="ECO:0000256" key="2">
    <source>
        <dbReference type="ARBA" id="ARBA00023119"/>
    </source>
</evidence>
<dbReference type="InterPro" id="IPR018378">
    <property type="entry name" value="C-type_lectin_CS"/>
</dbReference>
<dbReference type="OrthoDB" id="10255512at2759"/>
<feature type="domain" description="C-type lectin" evidence="5">
    <location>
        <begin position="253"/>
        <end position="365"/>
    </location>
</feature>
<dbReference type="PROSITE" id="PS50041">
    <property type="entry name" value="C_TYPE_LECTIN_2"/>
    <property type="match status" value="1"/>
</dbReference>
<evidence type="ECO:0000313" key="7">
    <source>
        <dbReference type="RefSeq" id="XP_035690028.1"/>
    </source>
</evidence>
<dbReference type="InterPro" id="IPR008160">
    <property type="entry name" value="Collagen"/>
</dbReference>
<feature type="compositionally biased region" description="Pro residues" evidence="4">
    <location>
        <begin position="149"/>
        <end position="162"/>
    </location>
</feature>
<proteinExistence type="predicted"/>
<feature type="compositionally biased region" description="Low complexity" evidence="4">
    <location>
        <begin position="168"/>
        <end position="185"/>
    </location>
</feature>
<dbReference type="GeneID" id="118425327"/>
<feature type="compositionally biased region" description="Low complexity" evidence="4">
    <location>
        <begin position="138"/>
        <end position="148"/>
    </location>
</feature>
<dbReference type="InterPro" id="IPR050801">
    <property type="entry name" value="Ca-Dep_Lectins_ImmuneDev"/>
</dbReference>
<evidence type="ECO:0000259" key="5">
    <source>
        <dbReference type="PROSITE" id="PS50041"/>
    </source>
</evidence>
<feature type="compositionally biased region" description="Low complexity" evidence="4">
    <location>
        <begin position="233"/>
        <end position="243"/>
    </location>
</feature>
<dbReference type="GO" id="GO:0005581">
    <property type="term" value="C:collagen trimer"/>
    <property type="evidence" value="ECO:0007669"/>
    <property type="project" value="UniProtKB-KW"/>
</dbReference>
<dbReference type="PROSITE" id="PS00615">
    <property type="entry name" value="C_TYPE_LECTIN_1"/>
    <property type="match status" value="1"/>
</dbReference>
<evidence type="ECO:0000256" key="1">
    <source>
        <dbReference type="ARBA" id="ARBA00022837"/>
    </source>
</evidence>
<dbReference type="SUPFAM" id="SSF56436">
    <property type="entry name" value="C-type lectin-like"/>
    <property type="match status" value="1"/>
</dbReference>